<evidence type="ECO:0000256" key="1">
    <source>
        <dbReference type="ARBA" id="ARBA00023015"/>
    </source>
</evidence>
<evidence type="ECO:0000259" key="6">
    <source>
        <dbReference type="PROSITE" id="PS50048"/>
    </source>
</evidence>
<dbReference type="EMBL" id="MNBE01000695">
    <property type="protein sequence ID" value="OKO97547.1"/>
    <property type="molecule type" value="Genomic_DNA"/>
</dbReference>
<dbReference type="CDD" id="cd12148">
    <property type="entry name" value="fungal_TF_MHR"/>
    <property type="match status" value="1"/>
</dbReference>
<feature type="compositionally biased region" description="Basic and acidic residues" evidence="5">
    <location>
        <begin position="118"/>
        <end position="127"/>
    </location>
</feature>
<dbReference type="CDD" id="cd00067">
    <property type="entry name" value="GAL4"/>
    <property type="match status" value="1"/>
</dbReference>
<dbReference type="GO" id="GO:0000981">
    <property type="term" value="F:DNA-binding transcription factor activity, RNA polymerase II-specific"/>
    <property type="evidence" value="ECO:0007669"/>
    <property type="project" value="InterPro"/>
</dbReference>
<gene>
    <name evidence="7" type="ORF">PENSUB_10341</name>
</gene>
<evidence type="ECO:0000256" key="4">
    <source>
        <dbReference type="ARBA" id="ARBA00023242"/>
    </source>
</evidence>
<evidence type="ECO:0000313" key="8">
    <source>
        <dbReference type="Proteomes" id="UP000186955"/>
    </source>
</evidence>
<protein>
    <recommendedName>
        <fullName evidence="6">Zn(2)-C6 fungal-type domain-containing protein</fullName>
    </recommendedName>
</protein>
<keyword evidence="3" id="KW-0804">Transcription</keyword>
<proteinExistence type="predicted"/>
<dbReference type="STRING" id="1316194.A0A1Q5TBF8"/>
<evidence type="ECO:0000256" key="3">
    <source>
        <dbReference type="ARBA" id="ARBA00023163"/>
    </source>
</evidence>
<keyword evidence="1" id="KW-0805">Transcription regulation</keyword>
<dbReference type="GO" id="GO:0008270">
    <property type="term" value="F:zinc ion binding"/>
    <property type="evidence" value="ECO:0007669"/>
    <property type="project" value="InterPro"/>
</dbReference>
<dbReference type="PANTHER" id="PTHR47840">
    <property type="entry name" value="ZN(II)2CYS6 TRANSCRIPTION FACTOR (EUROFUNG)-RELATED"/>
    <property type="match status" value="1"/>
</dbReference>
<keyword evidence="8" id="KW-1185">Reference proteome</keyword>
<name>A0A1Q5TBF8_9EURO</name>
<dbReference type="PROSITE" id="PS50048">
    <property type="entry name" value="ZN2_CY6_FUNGAL_2"/>
    <property type="match status" value="1"/>
</dbReference>
<dbReference type="InterPro" id="IPR036864">
    <property type="entry name" value="Zn2-C6_fun-type_DNA-bd_sf"/>
</dbReference>
<dbReference type="Pfam" id="PF00172">
    <property type="entry name" value="Zn_clus"/>
    <property type="match status" value="1"/>
</dbReference>
<evidence type="ECO:0000256" key="5">
    <source>
        <dbReference type="SAM" id="MobiDB-lite"/>
    </source>
</evidence>
<keyword evidence="4" id="KW-0539">Nucleus</keyword>
<dbReference type="AlphaFoldDB" id="A0A1Q5TBF8"/>
<dbReference type="Proteomes" id="UP000186955">
    <property type="component" value="Unassembled WGS sequence"/>
</dbReference>
<organism evidence="7 8">
    <name type="scientific">Penicillium subrubescens</name>
    <dbReference type="NCBI Taxonomy" id="1316194"/>
    <lineage>
        <taxon>Eukaryota</taxon>
        <taxon>Fungi</taxon>
        <taxon>Dikarya</taxon>
        <taxon>Ascomycota</taxon>
        <taxon>Pezizomycotina</taxon>
        <taxon>Eurotiomycetes</taxon>
        <taxon>Eurotiomycetidae</taxon>
        <taxon>Eurotiales</taxon>
        <taxon>Aspergillaceae</taxon>
        <taxon>Penicillium</taxon>
    </lineage>
</organism>
<feature type="domain" description="Zn(2)-C6 fungal-type" evidence="6">
    <location>
        <begin position="24"/>
        <end position="57"/>
    </location>
</feature>
<dbReference type="GO" id="GO:0003677">
    <property type="term" value="F:DNA binding"/>
    <property type="evidence" value="ECO:0007669"/>
    <property type="project" value="UniProtKB-KW"/>
</dbReference>
<dbReference type="PROSITE" id="PS00463">
    <property type="entry name" value="ZN2_CY6_FUNGAL_1"/>
    <property type="match status" value="1"/>
</dbReference>
<evidence type="ECO:0000256" key="2">
    <source>
        <dbReference type="ARBA" id="ARBA00023125"/>
    </source>
</evidence>
<keyword evidence="2" id="KW-0238">DNA-binding</keyword>
<dbReference type="Gene3D" id="4.10.240.10">
    <property type="entry name" value="Zn(2)-C6 fungal-type DNA-binding domain"/>
    <property type="match status" value="1"/>
</dbReference>
<dbReference type="InterPro" id="IPR001138">
    <property type="entry name" value="Zn2Cys6_DnaBD"/>
</dbReference>
<dbReference type="SMART" id="SM00066">
    <property type="entry name" value="GAL4"/>
    <property type="match status" value="1"/>
</dbReference>
<dbReference type="SUPFAM" id="SSF57701">
    <property type="entry name" value="Zn2/Cys6 DNA-binding domain"/>
    <property type="match status" value="1"/>
</dbReference>
<comment type="caution">
    <text evidence="7">The sequence shown here is derived from an EMBL/GenBank/DDBJ whole genome shotgun (WGS) entry which is preliminary data.</text>
</comment>
<dbReference type="PANTHER" id="PTHR47840:SF1">
    <property type="entry name" value="ZN(II)2CYS6 TRANSCRIPTION FACTOR (EUROFUNG)"/>
    <property type="match status" value="1"/>
</dbReference>
<accession>A0A1Q5TBF8</accession>
<feature type="region of interest" description="Disordered" evidence="5">
    <location>
        <begin position="96"/>
        <end position="159"/>
    </location>
</feature>
<evidence type="ECO:0000313" key="7">
    <source>
        <dbReference type="EMBL" id="OKO97547.1"/>
    </source>
</evidence>
<reference evidence="7 8" key="1">
    <citation type="submission" date="2016-10" db="EMBL/GenBank/DDBJ databases">
        <title>Genome sequence of the ascomycete fungus Penicillium subrubescens.</title>
        <authorList>
            <person name="De Vries R.P."/>
            <person name="Peng M."/>
            <person name="Dilokpimol A."/>
            <person name="Hilden K."/>
            <person name="Makela M.R."/>
            <person name="Grigoriev I."/>
            <person name="Riley R."/>
            <person name="Granchi Z."/>
        </authorList>
    </citation>
    <scope>NUCLEOTIDE SEQUENCE [LARGE SCALE GENOMIC DNA]</scope>
    <source>
        <strain evidence="7 8">CBS 132785</strain>
    </source>
</reference>
<sequence>MCEASPQRDGIEAKRRKVRKGTQSCWECKRRKVRCIFGSPASIICDNCKRRRTSCISQEYPDQQVPSATSDPIEARLGRVEALVKQLAHNAGIFPSLQSPGSPARELPETQQVSPAPEHGEEPREKAVSTISNTVKHTPGPEPSNCLGSSFIPRSPVTELPRAPDRRAIGKHEDVIRGLIGAWPSQTELDLLCSLPVGSSMYLHCGVCAHYLNFEGQTPPSPHEVLQLPPPGSHPVLVARKLLMLGTFLQGVLPSSIQGLENQGISYRYTMSRVVDSAVRLVTTNDELTGSVEGLECIMLEAMYHNYAGNLHKSWMAIHRACAVAQMMAIHRGLNSPSLKILDPETRAAFDSDYLCFRLVQMDCYLSMMLGLPQSLLETGFATPQALEKCHPAERMQRTHCLVAGRILQRKVADVNSLTELHQHEKLLQKAADEMPPQWWLIPDLKPINSNRVDILDDTMRLNDQLTQYHLLIRLHLPYMLRSPSDRRYDHSKITAVNASREILSRYVASRTSNPGHFYCRGADFLAFVGIVVMCLTYINSRSQGQRPVETLSSDTVFNFLAHCRPADRGIMERTLEVIESMAQASDDAISSKFSRLIHHLLFIEANAANGTVYTTSSSSGDERELEVEGELTNGGKALHLYIPYLGKIYFEPGVVPKCSATASTQLDMDTSTTRDTDTLVPGLFENIRSLAGLEGPPMCSIDKRPFGPDMETLQSSFTWQRPSPSVEDLHCHHGATQPTQSLPPLEVFDAGNDWGLQGVDIALFDSLTRGITITDAAGENWAEWDYPK</sequence>